<keyword evidence="1 5" id="KW-0963">Cytoplasm</keyword>
<protein>
    <recommendedName>
        <fullName evidence="5">Putative pre-16S rRNA nuclease</fullName>
        <ecNumber evidence="5">3.1.-.-</ecNumber>
    </recommendedName>
</protein>
<dbReference type="SMART" id="SM00732">
    <property type="entry name" value="YqgFc"/>
    <property type="match status" value="1"/>
</dbReference>
<comment type="similarity">
    <text evidence="5">Belongs to the YqgF HJR family.</text>
</comment>
<evidence type="ECO:0000256" key="5">
    <source>
        <dbReference type="HAMAP-Rule" id="MF_00651"/>
    </source>
</evidence>
<reference evidence="7" key="1">
    <citation type="submission" date="2020-11" db="EMBL/GenBank/DDBJ databases">
        <title>Halonatronomonas betainensis gen. nov., sp. nov. a novel haloalkaliphilic representative of the family Halanaerobiacae capable of betaine degradation.</title>
        <authorList>
            <person name="Boltyanskaya Y."/>
            <person name="Kevbrin V."/>
            <person name="Detkova E."/>
            <person name="Grouzdev D.S."/>
            <person name="Koziaeva V."/>
            <person name="Zhilina T."/>
        </authorList>
    </citation>
    <scope>NUCLEOTIDE SEQUENCE</scope>
    <source>
        <strain evidence="7">Z-7014</strain>
    </source>
</reference>
<keyword evidence="8" id="KW-1185">Reference proteome</keyword>
<dbReference type="Pfam" id="PF03652">
    <property type="entry name" value="RuvX"/>
    <property type="match status" value="1"/>
</dbReference>
<dbReference type="EMBL" id="JADPIE010000006">
    <property type="protein sequence ID" value="MBF8437597.1"/>
    <property type="molecule type" value="Genomic_DNA"/>
</dbReference>
<evidence type="ECO:0000313" key="7">
    <source>
        <dbReference type="EMBL" id="MBF8437597.1"/>
    </source>
</evidence>
<dbReference type="AlphaFoldDB" id="A0A931ASD9"/>
<dbReference type="GO" id="GO:0004518">
    <property type="term" value="F:nuclease activity"/>
    <property type="evidence" value="ECO:0007669"/>
    <property type="project" value="UniProtKB-KW"/>
</dbReference>
<keyword evidence="4 5" id="KW-0378">Hydrolase</keyword>
<comment type="function">
    <text evidence="5">Could be a nuclease involved in processing of the 5'-end of pre-16S rRNA.</text>
</comment>
<sequence length="139" mass="15517">MRVLAIDYGQKRVGLAISDRLGITAQPYKTIINESREELIEELAEIIKKNDITEVVIGLPLHMNGTEGERAEKSRILATELEDALNISVFLQDERLSSAEVEKVMLAGDLSRAKRRAKRDKLAASIILRTYLANRKGGN</sequence>
<organism evidence="7 8">
    <name type="scientific">Halonatronomonas betaini</name>
    <dbReference type="NCBI Taxonomy" id="2778430"/>
    <lineage>
        <taxon>Bacteria</taxon>
        <taxon>Bacillati</taxon>
        <taxon>Bacillota</taxon>
        <taxon>Clostridia</taxon>
        <taxon>Halanaerobiales</taxon>
        <taxon>Halarsenatibacteraceae</taxon>
        <taxon>Halonatronomonas</taxon>
    </lineage>
</organism>
<dbReference type="InterPro" id="IPR006641">
    <property type="entry name" value="YqgF/RNaseH-like_dom"/>
</dbReference>
<dbReference type="InterPro" id="IPR037027">
    <property type="entry name" value="YqgF/RNaseH-like_dom_sf"/>
</dbReference>
<dbReference type="Gene3D" id="3.30.420.140">
    <property type="entry name" value="YqgF/RNase H-like domain"/>
    <property type="match status" value="1"/>
</dbReference>
<evidence type="ECO:0000256" key="3">
    <source>
        <dbReference type="ARBA" id="ARBA00022722"/>
    </source>
</evidence>
<evidence type="ECO:0000256" key="4">
    <source>
        <dbReference type="ARBA" id="ARBA00022801"/>
    </source>
</evidence>
<dbReference type="PANTHER" id="PTHR33317">
    <property type="entry name" value="POLYNUCLEOTIDYL TRANSFERASE, RIBONUCLEASE H-LIKE SUPERFAMILY PROTEIN"/>
    <property type="match status" value="1"/>
</dbReference>
<dbReference type="InterPro" id="IPR005227">
    <property type="entry name" value="YqgF"/>
</dbReference>
<keyword evidence="3 5" id="KW-0540">Nuclease</keyword>
<dbReference type="Proteomes" id="UP000621436">
    <property type="component" value="Unassembled WGS sequence"/>
</dbReference>
<dbReference type="SUPFAM" id="SSF53098">
    <property type="entry name" value="Ribonuclease H-like"/>
    <property type="match status" value="1"/>
</dbReference>
<evidence type="ECO:0000313" key="8">
    <source>
        <dbReference type="Proteomes" id="UP000621436"/>
    </source>
</evidence>
<keyword evidence="2 5" id="KW-0690">Ribosome biogenesis</keyword>
<dbReference type="PANTHER" id="PTHR33317:SF4">
    <property type="entry name" value="POLYNUCLEOTIDYL TRANSFERASE, RIBONUCLEASE H-LIKE SUPERFAMILY PROTEIN"/>
    <property type="match status" value="1"/>
</dbReference>
<dbReference type="GO" id="GO:0005829">
    <property type="term" value="C:cytosol"/>
    <property type="evidence" value="ECO:0007669"/>
    <property type="project" value="TreeGrafter"/>
</dbReference>
<evidence type="ECO:0000256" key="2">
    <source>
        <dbReference type="ARBA" id="ARBA00022517"/>
    </source>
</evidence>
<dbReference type="GO" id="GO:0016788">
    <property type="term" value="F:hydrolase activity, acting on ester bonds"/>
    <property type="evidence" value="ECO:0007669"/>
    <property type="project" value="UniProtKB-UniRule"/>
</dbReference>
<dbReference type="CDD" id="cd16964">
    <property type="entry name" value="YqgF"/>
    <property type="match status" value="1"/>
</dbReference>
<evidence type="ECO:0000259" key="6">
    <source>
        <dbReference type="SMART" id="SM00732"/>
    </source>
</evidence>
<dbReference type="EC" id="3.1.-.-" evidence="5"/>
<evidence type="ECO:0000256" key="1">
    <source>
        <dbReference type="ARBA" id="ARBA00022490"/>
    </source>
</evidence>
<dbReference type="NCBIfam" id="TIGR00250">
    <property type="entry name" value="RNAse_H_YqgF"/>
    <property type="match status" value="1"/>
</dbReference>
<proteinExistence type="inferred from homology"/>
<accession>A0A931ASD9</accession>
<comment type="caution">
    <text evidence="7">The sequence shown here is derived from an EMBL/GenBank/DDBJ whole genome shotgun (WGS) entry which is preliminary data.</text>
</comment>
<feature type="domain" description="YqgF/RNase H-like" evidence="6">
    <location>
        <begin position="1"/>
        <end position="101"/>
    </location>
</feature>
<comment type="subcellular location">
    <subcellularLocation>
        <location evidence="5">Cytoplasm</location>
    </subcellularLocation>
</comment>
<dbReference type="RefSeq" id="WP_270454591.1">
    <property type="nucleotide sequence ID" value="NZ_JADPIE010000006.1"/>
</dbReference>
<dbReference type="InterPro" id="IPR012337">
    <property type="entry name" value="RNaseH-like_sf"/>
</dbReference>
<dbReference type="GO" id="GO:0000967">
    <property type="term" value="P:rRNA 5'-end processing"/>
    <property type="evidence" value="ECO:0007669"/>
    <property type="project" value="UniProtKB-UniRule"/>
</dbReference>
<dbReference type="HAMAP" id="MF_00651">
    <property type="entry name" value="Nuclease_YqgF"/>
    <property type="match status" value="1"/>
</dbReference>
<name>A0A931ASD9_9FIRM</name>
<gene>
    <name evidence="7" type="primary">ruvX</name>
    <name evidence="7" type="ORF">I0Q91_10920</name>
</gene>